<dbReference type="EMBL" id="LN829119">
    <property type="protein sequence ID" value="CPR18868.1"/>
    <property type="molecule type" value="Genomic_DNA"/>
</dbReference>
<feature type="chain" id="PRO_5002306371" description="Isoquinoline 1-oxidoreductase subunit" evidence="1">
    <location>
        <begin position="25"/>
        <end position="198"/>
    </location>
</feature>
<dbReference type="AlphaFoldDB" id="A0A0D6JES3"/>
<dbReference type="SUPFAM" id="SSF48695">
    <property type="entry name" value="Multiheme cytochromes"/>
    <property type="match status" value="1"/>
</dbReference>
<evidence type="ECO:0000313" key="3">
    <source>
        <dbReference type="Proteomes" id="UP000033187"/>
    </source>
</evidence>
<name>A0A0D6JES3_9HYPH</name>
<gene>
    <name evidence="2" type="ORF">YBN1229_v1_1901</name>
</gene>
<evidence type="ECO:0000256" key="1">
    <source>
        <dbReference type="SAM" id="SignalP"/>
    </source>
</evidence>
<sequence>MRPFTVPTLCGLFATAILAAGASAAELKDKATFEAIPNAKERAVAIFEEMGKVLQHPRCVNCHPVGDSPLQGEAMKVHEPPVQRGEANFGVTGMYCTVCHMSRNVEPAGVPGDPAWHLAPKSMAWEGKTLGEICHQIKDPEQNGGKDLKALHKHMAEDSLVGWGWHPGGDRAPVPGTQKQFGELVALWIEAGAECPSS</sequence>
<keyword evidence="3" id="KW-1185">Reference proteome</keyword>
<keyword evidence="1" id="KW-0732">Signal</keyword>
<proteinExistence type="predicted"/>
<dbReference type="KEGG" id="fil:BN1229_v1_1898"/>
<evidence type="ECO:0000313" key="2">
    <source>
        <dbReference type="EMBL" id="CPR18868.1"/>
    </source>
</evidence>
<reference evidence="3" key="1">
    <citation type="submission" date="2015-02" db="EMBL/GenBank/DDBJ databases">
        <authorList>
            <person name="Chooi Y.-H."/>
        </authorList>
    </citation>
    <scope>NUCLEOTIDE SEQUENCE [LARGE SCALE GENOMIC DNA]</scope>
    <source>
        <strain evidence="3">strain Y</strain>
    </source>
</reference>
<dbReference type="RefSeq" id="WP_046478018.1">
    <property type="nucleotide sequence ID" value="NZ_LN829118.1"/>
</dbReference>
<protein>
    <recommendedName>
        <fullName evidence="4">Isoquinoline 1-oxidoreductase subunit</fullName>
    </recommendedName>
</protein>
<feature type="signal peptide" evidence="1">
    <location>
        <begin position="1"/>
        <end position="24"/>
    </location>
</feature>
<dbReference type="InterPro" id="IPR036280">
    <property type="entry name" value="Multihaem_cyt_sf"/>
</dbReference>
<dbReference type="OrthoDB" id="656942at2"/>
<dbReference type="Proteomes" id="UP000033187">
    <property type="component" value="Chromosome 1"/>
</dbReference>
<accession>A0A0D6JES3</accession>
<dbReference type="KEGG" id="fiy:BN1229_v1_1901"/>
<evidence type="ECO:0008006" key="4">
    <source>
        <dbReference type="Google" id="ProtNLM"/>
    </source>
</evidence>
<organism evidence="2 3">
    <name type="scientific">Candidatus Filomicrobium marinum</name>
    <dbReference type="NCBI Taxonomy" id="1608628"/>
    <lineage>
        <taxon>Bacteria</taxon>
        <taxon>Pseudomonadati</taxon>
        <taxon>Pseudomonadota</taxon>
        <taxon>Alphaproteobacteria</taxon>
        <taxon>Hyphomicrobiales</taxon>
        <taxon>Hyphomicrobiaceae</taxon>
        <taxon>Filomicrobium</taxon>
    </lineage>
</organism>